<comment type="caution">
    <text evidence="3">The sequence shown here is derived from an EMBL/GenBank/DDBJ whole genome shotgun (WGS) entry which is preliminary data.</text>
</comment>
<feature type="transmembrane region" description="Helical" evidence="1">
    <location>
        <begin position="285"/>
        <end position="302"/>
    </location>
</feature>
<dbReference type="EMBL" id="LNTU01000012">
    <property type="protein sequence ID" value="KXF77276.1"/>
    <property type="molecule type" value="Genomic_DNA"/>
</dbReference>
<feature type="transmembrane region" description="Helical" evidence="1">
    <location>
        <begin position="200"/>
        <end position="218"/>
    </location>
</feature>
<dbReference type="OrthoDB" id="7353197at2"/>
<evidence type="ECO:0000256" key="1">
    <source>
        <dbReference type="SAM" id="Phobius"/>
    </source>
</evidence>
<feature type="transmembrane region" description="Helical" evidence="1">
    <location>
        <begin position="71"/>
        <end position="90"/>
    </location>
</feature>
<dbReference type="RefSeq" id="WP_068881463.1">
    <property type="nucleotide sequence ID" value="NZ_LNTU01000012.1"/>
</dbReference>
<dbReference type="AlphaFoldDB" id="A0A135HVQ5"/>
<gene>
    <name evidence="3" type="ORF">ATN84_07700</name>
</gene>
<keyword evidence="1" id="KW-0812">Transmembrane</keyword>
<protein>
    <recommendedName>
        <fullName evidence="2">DUF2157 domain-containing protein</fullName>
    </recommendedName>
</protein>
<keyword evidence="1" id="KW-0472">Membrane</keyword>
<dbReference type="InterPro" id="IPR018677">
    <property type="entry name" value="DUF2157"/>
</dbReference>
<feature type="domain" description="DUF2157" evidence="2">
    <location>
        <begin position="13"/>
        <end position="151"/>
    </location>
</feature>
<sequence>MAFPIPVRAYIARWQKKGLIDDETAEALLSDLKSQGSGFGLGNTLAVLGAVLLGVAIVTLIAANWEAMPRLLRVALIFVVIWAGYLGGAWRQSLGDKAFSQALYIIAAIAFGAGIALIGQMYHLSGDAASAALVWTAGVMVAAALLRSGALAAASMAIAIFYLFSFLNDGFSPDGRQYLWIAPLLAVIGAGLAWYTRSRAAAHLAALFLIAYFLVAYFDIDRPVVLWLAAFVGLALFLADGLRPDLSGRIGSFGPTLAAYGLAAGLLALSVIQFEDIMRETGGRVTFGIVILGLSIGALALSGRGNPSVRWIAYVAFSLEVLYLAFVTIGTLIGTSGFFLTAGILVLLLAAFVARMERRLHEKNPKAGASA</sequence>
<dbReference type="STRING" id="1494590.ATN84_07700"/>
<feature type="transmembrane region" description="Helical" evidence="1">
    <location>
        <begin position="224"/>
        <end position="242"/>
    </location>
</feature>
<feature type="transmembrane region" description="Helical" evidence="1">
    <location>
        <begin position="177"/>
        <end position="195"/>
    </location>
</feature>
<feature type="transmembrane region" description="Helical" evidence="1">
    <location>
        <begin position="338"/>
        <end position="356"/>
    </location>
</feature>
<dbReference type="Pfam" id="PF09925">
    <property type="entry name" value="DUF2157"/>
    <property type="match status" value="1"/>
</dbReference>
<proteinExistence type="predicted"/>
<evidence type="ECO:0000313" key="4">
    <source>
        <dbReference type="Proteomes" id="UP000070107"/>
    </source>
</evidence>
<organism evidence="3 4">
    <name type="scientific">Paramesorhizobium deserti</name>
    <dbReference type="NCBI Taxonomy" id="1494590"/>
    <lineage>
        <taxon>Bacteria</taxon>
        <taxon>Pseudomonadati</taxon>
        <taxon>Pseudomonadota</taxon>
        <taxon>Alphaproteobacteria</taxon>
        <taxon>Hyphomicrobiales</taxon>
        <taxon>Phyllobacteriaceae</taxon>
        <taxon>Paramesorhizobium</taxon>
    </lineage>
</organism>
<keyword evidence="1" id="KW-1133">Transmembrane helix</keyword>
<name>A0A135HVQ5_9HYPH</name>
<feature type="transmembrane region" description="Helical" evidence="1">
    <location>
        <begin position="45"/>
        <end position="65"/>
    </location>
</feature>
<dbReference type="Proteomes" id="UP000070107">
    <property type="component" value="Unassembled WGS sequence"/>
</dbReference>
<accession>A0A135HVQ5</accession>
<feature type="transmembrane region" description="Helical" evidence="1">
    <location>
        <begin position="102"/>
        <end position="122"/>
    </location>
</feature>
<evidence type="ECO:0000259" key="2">
    <source>
        <dbReference type="Pfam" id="PF09925"/>
    </source>
</evidence>
<evidence type="ECO:0000313" key="3">
    <source>
        <dbReference type="EMBL" id="KXF77276.1"/>
    </source>
</evidence>
<feature type="transmembrane region" description="Helical" evidence="1">
    <location>
        <begin position="254"/>
        <end position="273"/>
    </location>
</feature>
<feature type="transmembrane region" description="Helical" evidence="1">
    <location>
        <begin position="151"/>
        <end position="171"/>
    </location>
</feature>
<keyword evidence="4" id="KW-1185">Reference proteome</keyword>
<reference evidence="3 4" key="1">
    <citation type="submission" date="2015-11" db="EMBL/GenBank/DDBJ databases">
        <title>Draft genome sequence of Paramesorhizobium deserti A-3-E, a strain highly resistant to diverse beta-lactam antibiotics.</title>
        <authorList>
            <person name="Lv R."/>
            <person name="Yang X."/>
            <person name="Fang N."/>
            <person name="Guo J."/>
            <person name="Luo X."/>
            <person name="Peng F."/>
            <person name="Yang R."/>
            <person name="Cui Y."/>
            <person name="Fang C."/>
            <person name="Song Y."/>
        </authorList>
    </citation>
    <scope>NUCLEOTIDE SEQUENCE [LARGE SCALE GENOMIC DNA]</scope>
    <source>
        <strain evidence="3 4">A-3-E</strain>
    </source>
</reference>